<feature type="region of interest" description="Disordered" evidence="1">
    <location>
        <begin position="1"/>
        <end position="35"/>
    </location>
</feature>
<dbReference type="AlphaFoldDB" id="F9FR61"/>
<dbReference type="OrthoDB" id="5105620at2759"/>
<sequence length="177" mass="19453">MSASPLKLRHVRTAPDRDMTQAPQNGGRTPLLPNSSQTKVIDDRWAFRDATPIPKCIQSFKTAYDFMACFTGSGDVQVNLSMGRPGSISNGSCTEMEIPDSTENSDNEILGDLGFICKEAGAEASCGGYIGDDLVLEFKSYEEVLEQQERLFRCPPWDEISDSDEGFNEDLESKVPA</sequence>
<name>F9FR61_FUSOF</name>
<feature type="compositionally biased region" description="Polar residues" evidence="1">
    <location>
        <begin position="21"/>
        <end position="35"/>
    </location>
</feature>
<protein>
    <submittedName>
        <fullName evidence="2">Uncharacterized protein</fullName>
    </submittedName>
</protein>
<gene>
    <name evidence="2" type="ORF">FOXB_08891</name>
</gene>
<evidence type="ECO:0000313" key="2">
    <source>
        <dbReference type="EMBL" id="EGU80607.1"/>
    </source>
</evidence>
<comment type="caution">
    <text evidence="2">The sequence shown here is derived from an EMBL/GenBank/DDBJ whole genome shotgun (WGS) entry which is preliminary data.</text>
</comment>
<proteinExistence type="predicted"/>
<feature type="region of interest" description="Disordered" evidence="1">
    <location>
        <begin position="156"/>
        <end position="177"/>
    </location>
</feature>
<evidence type="ECO:0000256" key="1">
    <source>
        <dbReference type="SAM" id="MobiDB-lite"/>
    </source>
</evidence>
<dbReference type="EMBL" id="AFQF01002519">
    <property type="protein sequence ID" value="EGU80607.1"/>
    <property type="molecule type" value="Genomic_DNA"/>
</dbReference>
<reference evidence="2" key="1">
    <citation type="journal article" date="2012" name="Mol. Plant Microbe Interact.">
        <title>A highly conserved effector in Fusarium oxysporum is required for full virulence on Arabidopsis.</title>
        <authorList>
            <person name="Thatcher L.F."/>
            <person name="Gardiner D.M."/>
            <person name="Kazan K."/>
            <person name="Manners J."/>
        </authorList>
    </citation>
    <scope>NUCLEOTIDE SEQUENCE [LARGE SCALE GENOMIC DNA]</scope>
    <source>
        <strain evidence="2">Fo5176</strain>
    </source>
</reference>
<feature type="compositionally biased region" description="Acidic residues" evidence="1">
    <location>
        <begin position="159"/>
        <end position="170"/>
    </location>
</feature>
<organism evidence="2">
    <name type="scientific">Fusarium oxysporum (strain Fo5176)</name>
    <name type="common">Fusarium vascular wilt</name>
    <dbReference type="NCBI Taxonomy" id="660025"/>
    <lineage>
        <taxon>Eukaryota</taxon>
        <taxon>Fungi</taxon>
        <taxon>Dikarya</taxon>
        <taxon>Ascomycota</taxon>
        <taxon>Pezizomycotina</taxon>
        <taxon>Sordariomycetes</taxon>
        <taxon>Hypocreomycetidae</taxon>
        <taxon>Hypocreales</taxon>
        <taxon>Nectriaceae</taxon>
        <taxon>Fusarium</taxon>
        <taxon>Fusarium oxysporum species complex</taxon>
    </lineage>
</organism>
<accession>F9FR61</accession>